<gene>
    <name evidence="1" type="ORF">CN611_19490</name>
</gene>
<proteinExistence type="predicted"/>
<evidence type="ECO:0000313" key="2">
    <source>
        <dbReference type="Proteomes" id="UP000220621"/>
    </source>
</evidence>
<reference evidence="1 2" key="1">
    <citation type="submission" date="2017-09" db="EMBL/GenBank/DDBJ databases">
        <title>Large-scale bioinformatics analysis of Bacillus genomes uncovers conserved roles of natural products in bacterial physiology.</title>
        <authorList>
            <consortium name="Agbiome Team Llc"/>
            <person name="Bleich R.M."/>
            <person name="Grubbs K.J."/>
            <person name="Santa Maria K.C."/>
            <person name="Allen S.E."/>
            <person name="Farag S."/>
            <person name="Shank E.A."/>
            <person name="Bowers A."/>
        </authorList>
    </citation>
    <scope>NUCLEOTIDE SEQUENCE [LARGE SCALE GENOMIC DNA]</scope>
    <source>
        <strain evidence="1 2">AFS010764</strain>
    </source>
</reference>
<comment type="caution">
    <text evidence="1">The sequence shown here is derived from an EMBL/GenBank/DDBJ whole genome shotgun (WGS) entry which is preliminary data.</text>
</comment>
<evidence type="ECO:0000313" key="1">
    <source>
        <dbReference type="EMBL" id="PEM52290.1"/>
    </source>
</evidence>
<accession>A0A2B5X6Y1</accession>
<organism evidence="1 2">
    <name type="scientific">Bacillus wiedmannii</name>
    <dbReference type="NCBI Taxonomy" id="1890302"/>
    <lineage>
        <taxon>Bacteria</taxon>
        <taxon>Bacillati</taxon>
        <taxon>Bacillota</taxon>
        <taxon>Bacilli</taxon>
        <taxon>Bacillales</taxon>
        <taxon>Bacillaceae</taxon>
        <taxon>Bacillus</taxon>
        <taxon>Bacillus cereus group</taxon>
    </lineage>
</organism>
<sequence length="87" mass="10579">MRVIDVADRKRIYLEMKNRELRCSFLMMLMGFVISMGILTFQISFELGHLYHYIVTFVFLIYISLSMYSNNEISRECFEVKRKQKEY</sequence>
<dbReference type="AlphaFoldDB" id="A0A2B5X6Y1"/>
<dbReference type="Proteomes" id="UP000220621">
    <property type="component" value="Unassembled WGS sequence"/>
</dbReference>
<name>A0A2B5X6Y1_9BACI</name>
<dbReference type="EMBL" id="NUDL01000068">
    <property type="protein sequence ID" value="PEM52290.1"/>
    <property type="molecule type" value="Genomic_DNA"/>
</dbReference>
<protein>
    <submittedName>
        <fullName evidence="1">Uncharacterized protein</fullName>
    </submittedName>
</protein>
<dbReference type="RefSeq" id="WP_098102935.1">
    <property type="nucleotide sequence ID" value="NZ_NUDC01000056.1"/>
</dbReference>